<dbReference type="SUPFAM" id="SSF81324">
    <property type="entry name" value="Voltage-gated potassium channels"/>
    <property type="match status" value="1"/>
</dbReference>
<dbReference type="AlphaFoldDB" id="A0A942A3W7"/>
<protein>
    <recommendedName>
        <fullName evidence="6">Ion transport domain-containing protein</fullName>
    </recommendedName>
</protein>
<accession>A0A942A3W7</accession>
<dbReference type="Pfam" id="PF00520">
    <property type="entry name" value="Ion_trans"/>
    <property type="match status" value="1"/>
</dbReference>
<dbReference type="EMBL" id="JAANXD010000020">
    <property type="protein sequence ID" value="MBS1257357.1"/>
    <property type="molecule type" value="Genomic_DNA"/>
</dbReference>
<sequence length="159" mass="18067">MRRVKRNSRPKRFIKDITTHTPFAKMIFLLVVLWFAFSTGFYFAERGIDGATITSYGDALYWGIAAFSTAGIADTPQSDIAQLIGGIWIVVGSVIFFGTIVATVTTYFMRPMQRPGKKIIDTIEYNLEQLNDLTIEELDLLKKTVDTLIIHVERLKKKQ</sequence>
<evidence type="ECO:0000313" key="8">
    <source>
        <dbReference type="Proteomes" id="UP000722750"/>
    </source>
</evidence>
<keyword evidence="3 5" id="KW-1133">Transmembrane helix</keyword>
<evidence type="ECO:0000256" key="5">
    <source>
        <dbReference type="SAM" id="Phobius"/>
    </source>
</evidence>
<comment type="caution">
    <text evidence="7">The sequence shown here is derived from an EMBL/GenBank/DDBJ whole genome shotgun (WGS) entry which is preliminary data.</text>
</comment>
<evidence type="ECO:0000256" key="2">
    <source>
        <dbReference type="ARBA" id="ARBA00022692"/>
    </source>
</evidence>
<dbReference type="GO" id="GO:0005216">
    <property type="term" value="F:monoatomic ion channel activity"/>
    <property type="evidence" value="ECO:0007669"/>
    <property type="project" value="InterPro"/>
</dbReference>
<dbReference type="InterPro" id="IPR005821">
    <property type="entry name" value="Ion_trans_dom"/>
</dbReference>
<feature type="transmembrane region" description="Helical" evidence="5">
    <location>
        <begin position="86"/>
        <end position="109"/>
    </location>
</feature>
<evidence type="ECO:0000259" key="6">
    <source>
        <dbReference type="Pfam" id="PF00520"/>
    </source>
</evidence>
<name>A0A942A3W7_9BACT</name>
<reference evidence="7" key="1">
    <citation type="journal article" date="2021" name="ISME J.">
        <title>Fine-scale metabolic discontinuity in a stratified prokaryote microbiome of a Red Sea deep halocline.</title>
        <authorList>
            <person name="Michoud G."/>
            <person name="Ngugi D.K."/>
            <person name="Barozzi A."/>
            <person name="Merlino G."/>
            <person name="Calleja M.L."/>
            <person name="Delgado-Huertas A."/>
            <person name="Moran X.A.G."/>
            <person name="Daffonchio D."/>
        </authorList>
    </citation>
    <scope>NUCLEOTIDE SEQUENCE</scope>
    <source>
        <strain evidence="7">SuakinDeep_MAG55_1</strain>
    </source>
</reference>
<evidence type="ECO:0000256" key="4">
    <source>
        <dbReference type="ARBA" id="ARBA00023136"/>
    </source>
</evidence>
<feature type="domain" description="Ion transport" evidence="6">
    <location>
        <begin position="23"/>
        <end position="108"/>
    </location>
</feature>
<evidence type="ECO:0000256" key="3">
    <source>
        <dbReference type="ARBA" id="ARBA00022989"/>
    </source>
</evidence>
<gene>
    <name evidence="7" type="ORF">MAG551_00399</name>
</gene>
<organism evidence="7 8">
    <name type="scientific">Candidatus Scalindua arabica</name>
    <dbReference type="NCBI Taxonomy" id="1127984"/>
    <lineage>
        <taxon>Bacteria</taxon>
        <taxon>Pseudomonadati</taxon>
        <taxon>Planctomycetota</taxon>
        <taxon>Candidatus Brocadiia</taxon>
        <taxon>Candidatus Brocadiales</taxon>
        <taxon>Candidatus Scalinduaceae</taxon>
        <taxon>Candidatus Scalindua</taxon>
    </lineage>
</organism>
<feature type="transmembrane region" description="Helical" evidence="5">
    <location>
        <begin position="21"/>
        <end position="44"/>
    </location>
</feature>
<evidence type="ECO:0000313" key="7">
    <source>
        <dbReference type="EMBL" id="MBS1257357.1"/>
    </source>
</evidence>
<evidence type="ECO:0000256" key="1">
    <source>
        <dbReference type="ARBA" id="ARBA00004141"/>
    </source>
</evidence>
<dbReference type="GO" id="GO:0016020">
    <property type="term" value="C:membrane"/>
    <property type="evidence" value="ECO:0007669"/>
    <property type="project" value="UniProtKB-SubCell"/>
</dbReference>
<dbReference type="Gene3D" id="1.10.287.70">
    <property type="match status" value="1"/>
</dbReference>
<comment type="subcellular location">
    <subcellularLocation>
        <location evidence="1">Membrane</location>
        <topology evidence="1">Multi-pass membrane protein</topology>
    </subcellularLocation>
</comment>
<keyword evidence="4 5" id="KW-0472">Membrane</keyword>
<proteinExistence type="predicted"/>
<keyword evidence="2 5" id="KW-0812">Transmembrane</keyword>
<dbReference type="Proteomes" id="UP000722750">
    <property type="component" value="Unassembled WGS sequence"/>
</dbReference>